<dbReference type="PRINTS" id="PR00344">
    <property type="entry name" value="BCTRLSENSOR"/>
</dbReference>
<keyword evidence="12" id="KW-1133">Transmembrane helix</keyword>
<keyword evidence="12" id="KW-0812">Transmembrane</keyword>
<evidence type="ECO:0000256" key="6">
    <source>
        <dbReference type="ARBA" id="ARBA00022777"/>
    </source>
</evidence>
<dbReference type="PROSITE" id="PS50110">
    <property type="entry name" value="RESPONSE_REGULATORY"/>
    <property type="match status" value="2"/>
</dbReference>
<dbReference type="InterPro" id="IPR005467">
    <property type="entry name" value="His_kinase_dom"/>
</dbReference>
<evidence type="ECO:0000256" key="4">
    <source>
        <dbReference type="ARBA" id="ARBA00018672"/>
    </source>
</evidence>
<keyword evidence="13" id="KW-0732">Signal</keyword>
<dbReference type="PANTHER" id="PTHR45339:SF5">
    <property type="entry name" value="HISTIDINE KINASE"/>
    <property type="match status" value="1"/>
</dbReference>
<keyword evidence="12" id="KW-0472">Membrane</keyword>
<dbReference type="FunFam" id="3.30.565.10:FF:000010">
    <property type="entry name" value="Sensor histidine kinase RcsC"/>
    <property type="match status" value="1"/>
</dbReference>
<feature type="modified residue" description="4-aspartylphosphate" evidence="10">
    <location>
        <position position="1015"/>
    </location>
</feature>
<dbReference type="SMART" id="SM00448">
    <property type="entry name" value="REC"/>
    <property type="match status" value="2"/>
</dbReference>
<evidence type="ECO:0000256" key="10">
    <source>
        <dbReference type="PROSITE-ProRule" id="PRU00169"/>
    </source>
</evidence>
<evidence type="ECO:0000256" key="5">
    <source>
        <dbReference type="ARBA" id="ARBA00022553"/>
    </source>
</evidence>
<feature type="domain" description="Response regulatory" evidence="15">
    <location>
        <begin position="963"/>
        <end position="1084"/>
    </location>
</feature>
<feature type="domain" description="Histidine kinase" evidence="14">
    <location>
        <begin position="580"/>
        <end position="804"/>
    </location>
</feature>
<dbReference type="CDD" id="cd00082">
    <property type="entry name" value="HisKA"/>
    <property type="match status" value="1"/>
</dbReference>
<dbReference type="AlphaFoldDB" id="A0A2A7A2Y1"/>
<keyword evidence="5 10" id="KW-0597">Phosphoprotein</keyword>
<dbReference type="GO" id="GO:0000155">
    <property type="term" value="F:phosphorelay sensor kinase activity"/>
    <property type="evidence" value="ECO:0007669"/>
    <property type="project" value="InterPro"/>
</dbReference>
<dbReference type="InterPro" id="IPR036097">
    <property type="entry name" value="HisK_dim/P_sf"/>
</dbReference>
<keyword evidence="11" id="KW-0175">Coiled coil</keyword>
<dbReference type="EMBL" id="NMTV01000019">
    <property type="protein sequence ID" value="PDX73511.1"/>
    <property type="molecule type" value="Genomic_DNA"/>
</dbReference>
<comment type="similarity">
    <text evidence="2">In the N-terminal section; belongs to the phytochrome family.</text>
</comment>
<sequence length="1084" mass="121059">MKNSGMSETMQTLTRKSACVMLSLLLLLSAVLPVKAAAETASAKVVRVGSFEDTFNYVNEKGARKGYGYELLETLSGYTGWQFEYVTCDWSDCFEKLKNGEIDIIGGISYTEDRTQEMLFSDEPMGVEKYYLYADLSRADISASDFKTLNGKKIGVLMGTEPEVMLAEWEEKYGLKTEHVNISNNEDVKQKLANHEIDCFVSLEESFWAERGISTITRVGESGIYYAINKNRPDIKEELDDAMRALDEAVPFYTADLYKRYFSMDYTPILTGEEKAWLRKHGAIRMGFLASDSGVSTFDPATGEFTGVITDYIQFAADCLGNQELEFQLVGYDSKEAELDALKSGEIDMIFHCDQNPNLAEEYHFACTNTTWTSNLMAVTNKQHFNENNVNRIAVPQNKLSLKKYLAFYYPQWEIVDCDTQEDAARLVKDGQADCFVTGISSENKYSKKYSFYSVPLVNPVRSCFAVNSGNRSLLSILNKTIKAMPVNMLAGALAMYKSSARRVTLSDFIKDNFFKVMLISSIAVAVVLLTILMLLQKARKAEAAARKAASDTQELNAKLQVAVEKAETANRAKSTFLSNMSHDIRTPMNAIIGFTTLALSNINDTERVKDYLGKTLASSNHLLSLINDVLDMSRIESGKIHLEEVEVNLSDVLHDLKTIVSGQIYAKQLELYMDVMDVTDEDVYCDKTRLNQILLNLLSNAIKFTPAGGTVSVRVRQLAGKVRGCGQYEFRIKDNGIGMSQEFAQKIFEPFEQERTSTVSRIQGTGLGMAITKNIVDMMGGTIEVQTAQGKGTEFTVCVPMRAQTEQRPVEKITELEGLKALVVDDDFNTCDSVTKMLVKVGMRAEWTLSGKEAVLRARQALEMSDVYHAYIIDWRLPDMNGIEVTRQIRSLHDDTPIIILTAYDWSDIEVEAKAAGVTAFCSKPMFMFDLRETLMSALGQKQTDAVQGLLPDKNADFKGKHILLVEDNELNREIAQEILREYGFLVDSAENGAVAVEKVSTAAPGSYDLVLMDVQMPIMDGYTATRKIRALDDPARAKLPILAMTANAFDEDRRNALESGMNGFLSKPIVIDDLVQELRKIL</sequence>
<comment type="caution">
    <text evidence="16">The sequence shown here is derived from an EMBL/GenBank/DDBJ whole genome shotgun (WGS) entry which is preliminary data.</text>
</comment>
<protein>
    <recommendedName>
        <fullName evidence="9">Circadian input-output histidine kinase CikA</fullName>
        <ecNumber evidence="3">2.7.13.3</ecNumber>
    </recommendedName>
    <alternativeName>
        <fullName evidence="4">Stage 0 sporulation protein A homolog</fullName>
    </alternativeName>
</protein>
<feature type="transmembrane region" description="Helical" evidence="12">
    <location>
        <begin position="514"/>
        <end position="536"/>
    </location>
</feature>
<name>A0A2A7A2Y1_9FIRM</name>
<feature type="domain" description="Response regulatory" evidence="15">
    <location>
        <begin position="821"/>
        <end position="940"/>
    </location>
</feature>
<dbReference type="SUPFAM" id="SSF53850">
    <property type="entry name" value="Periplasmic binding protein-like II"/>
    <property type="match status" value="2"/>
</dbReference>
<dbReference type="InterPro" id="IPR001789">
    <property type="entry name" value="Sig_transdc_resp-reg_receiver"/>
</dbReference>
<dbReference type="CDD" id="cd00156">
    <property type="entry name" value="REC"/>
    <property type="match status" value="1"/>
</dbReference>
<evidence type="ECO:0000259" key="14">
    <source>
        <dbReference type="PROSITE" id="PS50109"/>
    </source>
</evidence>
<evidence type="ECO:0000256" key="11">
    <source>
        <dbReference type="SAM" id="Coils"/>
    </source>
</evidence>
<dbReference type="EC" id="2.7.13.3" evidence="3"/>
<dbReference type="Pfam" id="PF00512">
    <property type="entry name" value="HisKA"/>
    <property type="match status" value="1"/>
</dbReference>
<dbReference type="CDD" id="cd16922">
    <property type="entry name" value="HATPase_EvgS-ArcB-TorS-like"/>
    <property type="match status" value="1"/>
</dbReference>
<evidence type="ECO:0000256" key="7">
    <source>
        <dbReference type="ARBA" id="ARBA00023012"/>
    </source>
</evidence>
<keyword evidence="7" id="KW-0902">Two-component regulatory system</keyword>
<dbReference type="Pfam" id="PF02518">
    <property type="entry name" value="HATPase_c"/>
    <property type="match status" value="1"/>
</dbReference>
<dbReference type="SUPFAM" id="SSF55874">
    <property type="entry name" value="ATPase domain of HSP90 chaperone/DNA topoisomerase II/histidine kinase"/>
    <property type="match status" value="1"/>
</dbReference>
<evidence type="ECO:0000313" key="17">
    <source>
        <dbReference type="Proteomes" id="UP000219901"/>
    </source>
</evidence>
<dbReference type="InterPro" id="IPR036890">
    <property type="entry name" value="HATPase_C_sf"/>
</dbReference>
<dbReference type="SUPFAM" id="SSF47384">
    <property type="entry name" value="Homodimeric domain of signal transducing histidine kinase"/>
    <property type="match status" value="1"/>
</dbReference>
<dbReference type="Pfam" id="PF00072">
    <property type="entry name" value="Response_reg"/>
    <property type="match status" value="2"/>
</dbReference>
<keyword evidence="6 16" id="KW-0808">Transferase</keyword>
<evidence type="ECO:0000256" key="8">
    <source>
        <dbReference type="ARBA" id="ARBA00024867"/>
    </source>
</evidence>
<dbReference type="InterPro" id="IPR004358">
    <property type="entry name" value="Sig_transdc_His_kin-like_C"/>
</dbReference>
<evidence type="ECO:0000256" key="13">
    <source>
        <dbReference type="SAM" id="SignalP"/>
    </source>
</evidence>
<feature type="modified residue" description="4-aspartylphosphate" evidence="10">
    <location>
        <position position="875"/>
    </location>
</feature>
<evidence type="ECO:0000256" key="12">
    <source>
        <dbReference type="SAM" id="Phobius"/>
    </source>
</evidence>
<keyword evidence="6 16" id="KW-0418">Kinase</keyword>
<dbReference type="Gene3D" id="3.40.50.2300">
    <property type="match status" value="2"/>
</dbReference>
<dbReference type="InterPro" id="IPR011006">
    <property type="entry name" value="CheY-like_superfamily"/>
</dbReference>
<feature type="coiled-coil region" evidence="11">
    <location>
        <begin position="539"/>
        <end position="573"/>
    </location>
</feature>
<dbReference type="Gene3D" id="3.30.565.10">
    <property type="entry name" value="Histidine kinase-like ATPase, C-terminal domain"/>
    <property type="match status" value="1"/>
</dbReference>
<proteinExistence type="inferred from homology"/>
<evidence type="ECO:0000256" key="3">
    <source>
        <dbReference type="ARBA" id="ARBA00012438"/>
    </source>
</evidence>
<dbReference type="InterPro" id="IPR003661">
    <property type="entry name" value="HisK_dim/P_dom"/>
</dbReference>
<evidence type="ECO:0000256" key="9">
    <source>
        <dbReference type="ARBA" id="ARBA00074306"/>
    </source>
</evidence>
<feature type="signal peptide" evidence="13">
    <location>
        <begin position="1"/>
        <end position="36"/>
    </location>
</feature>
<dbReference type="Proteomes" id="UP000219901">
    <property type="component" value="Unassembled WGS sequence"/>
</dbReference>
<reference evidence="16 17" key="1">
    <citation type="journal article" date="2017" name="Front. Microbiol.">
        <title>New Insights into the Diversity of the Genus Faecalibacterium.</title>
        <authorList>
            <person name="Benevides L."/>
            <person name="Burman S."/>
            <person name="Martin R."/>
            <person name="Robert V."/>
            <person name="Thomas M."/>
            <person name="Miquel S."/>
            <person name="Chain F."/>
            <person name="Sokol H."/>
            <person name="Bermudez-Humaran L.G."/>
            <person name="Morrison M."/>
            <person name="Langella P."/>
            <person name="Azevedo V.A."/>
            <person name="Chatel J.M."/>
            <person name="Soares S."/>
        </authorList>
    </citation>
    <scope>NUCLEOTIDE SEQUENCE [LARGE SCALE GENOMIC DNA]</scope>
    <source>
        <strain evidence="16 17">CNCM I 4546</strain>
    </source>
</reference>
<evidence type="ECO:0000313" key="16">
    <source>
        <dbReference type="EMBL" id="PDX73511.1"/>
    </source>
</evidence>
<comment type="catalytic activity">
    <reaction evidence="1">
        <text>ATP + protein L-histidine = ADP + protein N-phospho-L-histidine.</text>
        <dbReference type="EC" id="2.7.13.3"/>
    </reaction>
</comment>
<accession>A0A2A7A2Y1</accession>
<dbReference type="SUPFAM" id="SSF52172">
    <property type="entry name" value="CheY-like"/>
    <property type="match status" value="2"/>
</dbReference>
<feature type="chain" id="PRO_5038500813" description="Circadian input-output histidine kinase CikA" evidence="13">
    <location>
        <begin position="37"/>
        <end position="1084"/>
    </location>
</feature>
<evidence type="ECO:0000259" key="15">
    <source>
        <dbReference type="PROSITE" id="PS50110"/>
    </source>
</evidence>
<dbReference type="PROSITE" id="PS50109">
    <property type="entry name" value="HIS_KIN"/>
    <property type="match status" value="1"/>
</dbReference>
<evidence type="ECO:0000256" key="1">
    <source>
        <dbReference type="ARBA" id="ARBA00000085"/>
    </source>
</evidence>
<organism evidence="16 17">
    <name type="scientific">Faecalibacterium prausnitzii</name>
    <dbReference type="NCBI Taxonomy" id="853"/>
    <lineage>
        <taxon>Bacteria</taxon>
        <taxon>Bacillati</taxon>
        <taxon>Bacillota</taxon>
        <taxon>Clostridia</taxon>
        <taxon>Eubacteriales</taxon>
        <taxon>Oscillospiraceae</taxon>
        <taxon>Faecalibacterium</taxon>
    </lineage>
</organism>
<dbReference type="SMART" id="SM00062">
    <property type="entry name" value="PBPb"/>
    <property type="match status" value="2"/>
</dbReference>
<comment type="function">
    <text evidence="8">May play the central regulatory role in sporulation. It may be an element of the effector pathway responsible for the activation of sporulation genes in response to nutritional stress. Spo0A may act in concert with spo0H (a sigma factor) to control the expression of some genes that are critical to the sporulation process.</text>
</comment>
<dbReference type="InterPro" id="IPR001638">
    <property type="entry name" value="Solute-binding_3/MltF_N"/>
</dbReference>
<dbReference type="Gene3D" id="3.40.190.10">
    <property type="entry name" value="Periplasmic binding protein-like II"/>
    <property type="match status" value="4"/>
</dbReference>
<dbReference type="Pfam" id="PF00497">
    <property type="entry name" value="SBP_bac_3"/>
    <property type="match status" value="1"/>
</dbReference>
<evidence type="ECO:0000256" key="2">
    <source>
        <dbReference type="ARBA" id="ARBA00006402"/>
    </source>
</evidence>
<dbReference type="Gene3D" id="1.10.287.130">
    <property type="match status" value="1"/>
</dbReference>
<dbReference type="SMART" id="SM00388">
    <property type="entry name" value="HisKA"/>
    <property type="match status" value="1"/>
</dbReference>
<dbReference type="CDD" id="cd17546">
    <property type="entry name" value="REC_hyHK_CKI1_RcsC-like"/>
    <property type="match status" value="1"/>
</dbReference>
<dbReference type="PANTHER" id="PTHR45339">
    <property type="entry name" value="HYBRID SIGNAL TRANSDUCTION HISTIDINE KINASE J"/>
    <property type="match status" value="1"/>
</dbReference>
<gene>
    <name evidence="16" type="ORF">CGS55_02690</name>
</gene>
<dbReference type="SMART" id="SM00387">
    <property type="entry name" value="HATPase_c"/>
    <property type="match status" value="1"/>
</dbReference>
<dbReference type="InterPro" id="IPR003594">
    <property type="entry name" value="HATPase_dom"/>
</dbReference>